<dbReference type="CDD" id="cd12105">
    <property type="entry name" value="HmuY"/>
    <property type="match status" value="1"/>
</dbReference>
<proteinExistence type="predicted"/>
<accession>A0A382UM76</accession>
<name>A0A382UM76_9ZZZZ</name>
<dbReference type="EMBL" id="UINC01145257">
    <property type="protein sequence ID" value="SVD35282.1"/>
    <property type="molecule type" value="Genomic_DNA"/>
</dbReference>
<keyword evidence="1" id="KW-1133">Transmembrane helix</keyword>
<sequence>MNNTINIMIGLIAGSCLFLITINYMAENIEDFESRPLPPPKQMSITSQNPVIKIDATSRKKWTLVDFSSKKTYKVKDKEIEKNKTNHHPWDIGFQRTKIITNGGITNPKGNVSLKNLGPVDFDSMTTIPIEGYIKDAKTYGKILNKAIADWYLYRTRTHN</sequence>
<keyword evidence="1" id="KW-0812">Transmembrane</keyword>
<gene>
    <name evidence="2" type="ORF">METZ01_LOCUS388136</name>
</gene>
<reference evidence="2" key="1">
    <citation type="submission" date="2018-05" db="EMBL/GenBank/DDBJ databases">
        <authorList>
            <person name="Lanie J.A."/>
            <person name="Ng W.-L."/>
            <person name="Kazmierczak K.M."/>
            <person name="Andrzejewski T.M."/>
            <person name="Davidsen T.M."/>
            <person name="Wayne K.J."/>
            <person name="Tettelin H."/>
            <person name="Glass J.I."/>
            <person name="Rusch D."/>
            <person name="Podicherti R."/>
            <person name="Tsui H.-C.T."/>
            <person name="Winkler M.E."/>
        </authorList>
    </citation>
    <scope>NUCLEOTIDE SEQUENCE</scope>
</reference>
<organism evidence="2">
    <name type="scientific">marine metagenome</name>
    <dbReference type="NCBI Taxonomy" id="408172"/>
    <lineage>
        <taxon>unclassified sequences</taxon>
        <taxon>metagenomes</taxon>
        <taxon>ecological metagenomes</taxon>
    </lineage>
</organism>
<evidence type="ECO:0000313" key="2">
    <source>
        <dbReference type="EMBL" id="SVD35282.1"/>
    </source>
</evidence>
<keyword evidence="1" id="KW-0472">Membrane</keyword>
<evidence type="ECO:0000256" key="1">
    <source>
        <dbReference type="SAM" id="Phobius"/>
    </source>
</evidence>
<dbReference type="AlphaFoldDB" id="A0A382UM76"/>
<feature type="non-terminal residue" evidence="2">
    <location>
        <position position="160"/>
    </location>
</feature>
<dbReference type="Pfam" id="PF14064">
    <property type="entry name" value="HmuY"/>
    <property type="match status" value="1"/>
</dbReference>
<protein>
    <submittedName>
        <fullName evidence="2">Uncharacterized protein</fullName>
    </submittedName>
</protein>
<dbReference type="InterPro" id="IPR025921">
    <property type="entry name" value="HmuY"/>
</dbReference>
<feature type="transmembrane region" description="Helical" evidence="1">
    <location>
        <begin position="6"/>
        <end position="26"/>
    </location>
</feature>